<keyword evidence="3" id="KW-0805">Transcription regulation</keyword>
<accession>A0A395SYI4</accession>
<dbReference type="GO" id="GO:0046872">
    <property type="term" value="F:metal ion binding"/>
    <property type="evidence" value="ECO:0007669"/>
    <property type="project" value="UniProtKB-KW"/>
</dbReference>
<keyword evidence="2" id="KW-0862">Zinc</keyword>
<dbReference type="PANTHER" id="PTHR47660:SF3">
    <property type="entry name" value="FINGER DOMAIN PROTEIN, PUTATIVE (AFU_ORTHOLOGUE AFUA_4G03310)-RELATED"/>
    <property type="match status" value="1"/>
</dbReference>
<keyword evidence="7" id="KW-1185">Reference proteome</keyword>
<dbReference type="AlphaFoldDB" id="A0A395SYI4"/>
<evidence type="ECO:0000256" key="3">
    <source>
        <dbReference type="ARBA" id="ARBA00023015"/>
    </source>
</evidence>
<evidence type="ECO:0000313" key="7">
    <source>
        <dbReference type="Proteomes" id="UP000266234"/>
    </source>
</evidence>
<evidence type="ECO:0000256" key="2">
    <source>
        <dbReference type="ARBA" id="ARBA00022833"/>
    </source>
</evidence>
<reference evidence="6 7" key="1">
    <citation type="journal article" date="2018" name="PLoS Pathog.">
        <title>Evolution of structural diversity of trichothecenes, a family of toxins produced by plant pathogenic and entomopathogenic fungi.</title>
        <authorList>
            <person name="Proctor R.H."/>
            <person name="McCormick S.P."/>
            <person name="Kim H.S."/>
            <person name="Cardoza R.E."/>
            <person name="Stanley A.M."/>
            <person name="Lindo L."/>
            <person name="Kelly A."/>
            <person name="Brown D.W."/>
            <person name="Lee T."/>
            <person name="Vaughan M.M."/>
            <person name="Alexander N.J."/>
            <person name="Busman M."/>
            <person name="Gutierrez S."/>
        </authorList>
    </citation>
    <scope>NUCLEOTIDE SEQUENCE [LARGE SCALE GENOMIC DNA]</scope>
    <source>
        <strain evidence="6 7">NRRL 20695</strain>
    </source>
</reference>
<dbReference type="STRING" id="694270.A0A395SYI4"/>
<organism evidence="6 7">
    <name type="scientific">Fusarium longipes</name>
    <dbReference type="NCBI Taxonomy" id="694270"/>
    <lineage>
        <taxon>Eukaryota</taxon>
        <taxon>Fungi</taxon>
        <taxon>Dikarya</taxon>
        <taxon>Ascomycota</taxon>
        <taxon>Pezizomycotina</taxon>
        <taxon>Sordariomycetes</taxon>
        <taxon>Hypocreomycetidae</taxon>
        <taxon>Hypocreales</taxon>
        <taxon>Nectriaceae</taxon>
        <taxon>Fusarium</taxon>
    </lineage>
</organism>
<gene>
    <name evidence="6" type="ORF">FLONG3_4595</name>
</gene>
<proteinExistence type="predicted"/>
<keyword evidence="5" id="KW-0539">Nucleus</keyword>
<keyword evidence="1" id="KW-0479">Metal-binding</keyword>
<dbReference type="Proteomes" id="UP000266234">
    <property type="component" value="Unassembled WGS sequence"/>
</dbReference>
<dbReference type="EMBL" id="PXOG01000099">
    <property type="protein sequence ID" value="RGP77297.1"/>
    <property type="molecule type" value="Genomic_DNA"/>
</dbReference>
<dbReference type="PANTHER" id="PTHR47660">
    <property type="entry name" value="TRANSCRIPTION FACTOR WITH C2H2 AND ZN(2)-CYS(6) DNA BINDING DOMAIN (EUROFUNG)-RELATED-RELATED"/>
    <property type="match status" value="1"/>
</dbReference>
<keyword evidence="4" id="KW-0804">Transcription</keyword>
<dbReference type="OrthoDB" id="2441642at2759"/>
<sequence length="165" mass="18825">MNLQEIACATARQGLVCIAEQQGTRPNWETWVLAEAKRRTLYTMYFLDNVLSAKDGLPTFIAHELKGLYAPSSKDLWQSGRAEWEQAYNLHLVEWVDGTFQLDELWPMPEEMGGDEIEHRQRRTDRWLEAVDEYGTMLYAVTSCTYGGTGTSEELAAGSLRDEII</sequence>
<name>A0A395SYI4_9HYPO</name>
<evidence type="ECO:0000256" key="1">
    <source>
        <dbReference type="ARBA" id="ARBA00022723"/>
    </source>
</evidence>
<evidence type="ECO:0000256" key="4">
    <source>
        <dbReference type="ARBA" id="ARBA00023163"/>
    </source>
</evidence>
<comment type="caution">
    <text evidence="6">The sequence shown here is derived from an EMBL/GenBank/DDBJ whole genome shotgun (WGS) entry which is preliminary data.</text>
</comment>
<protein>
    <submittedName>
        <fullName evidence="6">C6 finger domain</fullName>
    </submittedName>
</protein>
<evidence type="ECO:0000256" key="5">
    <source>
        <dbReference type="ARBA" id="ARBA00023242"/>
    </source>
</evidence>
<evidence type="ECO:0000313" key="6">
    <source>
        <dbReference type="EMBL" id="RGP77297.1"/>
    </source>
</evidence>